<dbReference type="GO" id="GO:0016887">
    <property type="term" value="F:ATP hydrolysis activity"/>
    <property type="evidence" value="ECO:0007669"/>
    <property type="project" value="InterPro"/>
</dbReference>
<dbReference type="SMART" id="SM00448">
    <property type="entry name" value="REC"/>
    <property type="match status" value="1"/>
</dbReference>
<dbReference type="InterPro" id="IPR003593">
    <property type="entry name" value="AAA+_ATPase"/>
</dbReference>
<dbReference type="InterPro" id="IPR050921">
    <property type="entry name" value="T4SS_GSP_E_ATPase"/>
</dbReference>
<dbReference type="Pfam" id="PF00437">
    <property type="entry name" value="T2SSE"/>
    <property type="match status" value="1"/>
</dbReference>
<sequence>DYSYSSSKNFQFRFNLSYQKGEISATIRITPAKIPTLEELGLPPVIDSLTKKRKGLILLSGTAGSGKSTTLNYMIDRINNERKCKVITIEDPIEYMHYSKNSLVVQREVGKDTDSFASALKFALRQDPDVVVVGEMRDFESISMALTTAETGHLVISTVHAPDAIETINRIIDVCAPGMRSQVQIQMAENIEAIIGQMLVPSKEGGKRVLATEVLLATLAIRNMIRRGALVEVRGQLDIEGEETHTYEKCLSELALLDKISEKTAKEYSKNLHLLNFEDEGNFAEQRKSSGKAGHSDNAQEDVELVFVKKKILVVDEDNKSRQSMESALRGLGHERFIFGERGKDIFEQVCLETPNLVVLDLGALEFDGFEVCKQIKEKFKDDVKVVLITGRIKPTDPGNAQRALADGFVVKTHAMELLGNSVKKLSME</sequence>
<dbReference type="SUPFAM" id="SSF52172">
    <property type="entry name" value="CheY-like"/>
    <property type="match status" value="1"/>
</dbReference>
<name>A0A3B0TFT6_9ZZZZ</name>
<accession>A0A3B0TFT6</accession>
<protein>
    <submittedName>
        <fullName evidence="3">Twitching motility protein PilT</fullName>
    </submittedName>
</protein>
<dbReference type="InterPro" id="IPR027417">
    <property type="entry name" value="P-loop_NTPase"/>
</dbReference>
<dbReference type="Gene3D" id="3.40.50.2300">
    <property type="match status" value="1"/>
</dbReference>
<evidence type="ECO:0000259" key="2">
    <source>
        <dbReference type="PROSITE" id="PS50110"/>
    </source>
</evidence>
<feature type="non-terminal residue" evidence="3">
    <location>
        <position position="1"/>
    </location>
</feature>
<evidence type="ECO:0000313" key="3">
    <source>
        <dbReference type="EMBL" id="VAW17481.1"/>
    </source>
</evidence>
<gene>
    <name evidence="3" type="ORF">MNBD_BACTEROID05-5</name>
</gene>
<dbReference type="PANTHER" id="PTHR30486">
    <property type="entry name" value="TWITCHING MOTILITY PROTEIN PILT"/>
    <property type="match status" value="1"/>
</dbReference>
<feature type="domain" description="Response regulatory" evidence="2">
    <location>
        <begin position="311"/>
        <end position="427"/>
    </location>
</feature>
<dbReference type="PROSITE" id="PS50110">
    <property type="entry name" value="RESPONSE_REGULATORY"/>
    <property type="match status" value="1"/>
</dbReference>
<dbReference type="Pfam" id="PF00072">
    <property type="entry name" value="Response_reg"/>
    <property type="match status" value="1"/>
</dbReference>
<organism evidence="3">
    <name type="scientific">hydrothermal vent metagenome</name>
    <dbReference type="NCBI Taxonomy" id="652676"/>
    <lineage>
        <taxon>unclassified sequences</taxon>
        <taxon>metagenomes</taxon>
        <taxon>ecological metagenomes</taxon>
    </lineage>
</organism>
<dbReference type="InterPro" id="IPR006321">
    <property type="entry name" value="PilT/PilU"/>
</dbReference>
<reference evidence="3" key="1">
    <citation type="submission" date="2018-06" db="EMBL/GenBank/DDBJ databases">
        <authorList>
            <person name="Zhirakovskaya E."/>
        </authorList>
    </citation>
    <scope>NUCLEOTIDE SEQUENCE</scope>
</reference>
<dbReference type="EMBL" id="UOEN01000375">
    <property type="protein sequence ID" value="VAW17481.1"/>
    <property type="molecule type" value="Genomic_DNA"/>
</dbReference>
<dbReference type="GO" id="GO:0005524">
    <property type="term" value="F:ATP binding"/>
    <property type="evidence" value="ECO:0007669"/>
    <property type="project" value="InterPro"/>
</dbReference>
<dbReference type="InterPro" id="IPR001789">
    <property type="entry name" value="Sig_transdc_resp-reg_receiver"/>
</dbReference>
<dbReference type="PROSITE" id="PS00662">
    <property type="entry name" value="T2SP_E"/>
    <property type="match status" value="1"/>
</dbReference>
<dbReference type="GO" id="GO:0000160">
    <property type="term" value="P:phosphorelay signal transduction system"/>
    <property type="evidence" value="ECO:0007669"/>
    <property type="project" value="InterPro"/>
</dbReference>
<dbReference type="AlphaFoldDB" id="A0A3B0TFT6"/>
<dbReference type="InterPro" id="IPR011006">
    <property type="entry name" value="CheY-like_superfamily"/>
</dbReference>
<comment type="similarity">
    <text evidence="1">Belongs to the GSP E family.</text>
</comment>
<dbReference type="SMART" id="SM00382">
    <property type="entry name" value="AAA"/>
    <property type="match status" value="1"/>
</dbReference>
<dbReference type="CDD" id="cd01131">
    <property type="entry name" value="PilT"/>
    <property type="match status" value="1"/>
</dbReference>
<dbReference type="Gene3D" id="3.40.50.300">
    <property type="entry name" value="P-loop containing nucleotide triphosphate hydrolases"/>
    <property type="match status" value="1"/>
</dbReference>
<evidence type="ECO:0000256" key="1">
    <source>
        <dbReference type="ARBA" id="ARBA00006611"/>
    </source>
</evidence>
<dbReference type="SUPFAM" id="SSF52540">
    <property type="entry name" value="P-loop containing nucleoside triphosphate hydrolases"/>
    <property type="match status" value="1"/>
</dbReference>
<dbReference type="NCBIfam" id="TIGR01420">
    <property type="entry name" value="pilT_fam"/>
    <property type="match status" value="1"/>
</dbReference>
<dbReference type="InterPro" id="IPR001482">
    <property type="entry name" value="T2SS/T4SS_dom"/>
</dbReference>
<proteinExistence type="inferred from homology"/>